<proteinExistence type="predicted"/>
<feature type="region of interest" description="Disordered" evidence="1">
    <location>
        <begin position="1"/>
        <end position="75"/>
    </location>
</feature>
<comment type="caution">
    <text evidence="3">The sequence shown here is derived from an EMBL/GenBank/DDBJ whole genome shotgun (WGS) entry which is preliminary data.</text>
</comment>
<evidence type="ECO:0000313" key="3">
    <source>
        <dbReference type="EMBL" id="TQL78479.1"/>
    </source>
</evidence>
<keyword evidence="2" id="KW-1133">Transmembrane helix</keyword>
<organism evidence="3 4">
    <name type="scientific">Stackebrandtia endophytica</name>
    <dbReference type="NCBI Taxonomy" id="1496996"/>
    <lineage>
        <taxon>Bacteria</taxon>
        <taxon>Bacillati</taxon>
        <taxon>Actinomycetota</taxon>
        <taxon>Actinomycetes</taxon>
        <taxon>Glycomycetales</taxon>
        <taxon>Glycomycetaceae</taxon>
        <taxon>Stackebrandtia</taxon>
    </lineage>
</organism>
<feature type="transmembrane region" description="Helical" evidence="2">
    <location>
        <begin position="80"/>
        <end position="102"/>
    </location>
</feature>
<feature type="compositionally biased region" description="Pro residues" evidence="1">
    <location>
        <begin position="38"/>
        <end position="71"/>
    </location>
</feature>
<keyword evidence="2" id="KW-0472">Membrane</keyword>
<keyword evidence="2" id="KW-0812">Transmembrane</keyword>
<feature type="compositionally biased region" description="Polar residues" evidence="1">
    <location>
        <begin position="15"/>
        <end position="28"/>
    </location>
</feature>
<gene>
    <name evidence="3" type="ORF">FB566_4067</name>
</gene>
<evidence type="ECO:0000313" key="4">
    <source>
        <dbReference type="Proteomes" id="UP000317043"/>
    </source>
</evidence>
<reference evidence="3 4" key="1">
    <citation type="submission" date="2019-06" db="EMBL/GenBank/DDBJ databases">
        <title>Sequencing the genomes of 1000 actinobacteria strains.</title>
        <authorList>
            <person name="Klenk H.-P."/>
        </authorList>
    </citation>
    <scope>NUCLEOTIDE SEQUENCE [LARGE SCALE GENOMIC DNA]</scope>
    <source>
        <strain evidence="3 4">DSM 45928</strain>
    </source>
</reference>
<accession>A0A543B0Y6</accession>
<dbReference type="Proteomes" id="UP000317043">
    <property type="component" value="Unassembled WGS sequence"/>
</dbReference>
<evidence type="ECO:0000256" key="1">
    <source>
        <dbReference type="SAM" id="MobiDB-lite"/>
    </source>
</evidence>
<sequence length="287" mass="29704">MTNLPPPMGSPDDPNGQTPGSAAPQSDPTAPIAGAEVSPPPPPPGAIVPPPGMPPPPGAVPPPMQFGPPMPQAGSSSNTGVIISVFIGAMVVVLGLAAFLVLNLSGGEDDTAPGTESDNAADWDPDAPVDGVTDYYAEQAPWVEETSHLDGKIDYPMAPPAGGSHNVAWSTCNGVVYDQRIPSEHAVHSLEHGAVWFTYSPDLPQTEIDKLVTKVNAVDYTFMSPFPGQDAPIILSAWGYQLKVDSADDERITAFTAKYRVTASREPGATCNGGTPITGDTPMSSAP</sequence>
<name>A0A543B0Y6_9ACTN</name>
<keyword evidence="4" id="KW-1185">Reference proteome</keyword>
<protein>
    <submittedName>
        <fullName evidence="3">Uncharacterized protein DUF3105</fullName>
    </submittedName>
</protein>
<feature type="region of interest" description="Disordered" evidence="1">
    <location>
        <begin position="267"/>
        <end position="287"/>
    </location>
</feature>
<dbReference type="EMBL" id="VFOW01000001">
    <property type="protein sequence ID" value="TQL78479.1"/>
    <property type="molecule type" value="Genomic_DNA"/>
</dbReference>
<dbReference type="InterPro" id="IPR021454">
    <property type="entry name" value="DUF3105"/>
</dbReference>
<dbReference type="AlphaFoldDB" id="A0A543B0Y6"/>
<evidence type="ECO:0000256" key="2">
    <source>
        <dbReference type="SAM" id="Phobius"/>
    </source>
</evidence>
<dbReference type="InParanoid" id="A0A543B0Y6"/>
<dbReference type="RefSeq" id="WP_170183379.1">
    <property type="nucleotide sequence ID" value="NZ_JBHTGS010000003.1"/>
</dbReference>
<dbReference type="Pfam" id="PF11303">
    <property type="entry name" value="DUF3105"/>
    <property type="match status" value="1"/>
</dbReference>